<evidence type="ECO:0000313" key="4">
    <source>
        <dbReference type="Proteomes" id="UP000307217"/>
    </source>
</evidence>
<gene>
    <name evidence="1" type="ORF">CWC19_18495</name>
    <name evidence="2" type="ORF">CWC20_19925</name>
</gene>
<reference evidence="1" key="3">
    <citation type="submission" date="2019-09" db="EMBL/GenBank/DDBJ databases">
        <title>Co-occurence of chitin degradation, pigmentation and bioactivity in marine Pseudoalteromonas.</title>
        <authorList>
            <person name="Sonnenschein E.C."/>
            <person name="Bech P.K."/>
        </authorList>
    </citation>
    <scope>NUCLEOTIDE SEQUENCE</scope>
    <source>
        <strain evidence="1">S3790</strain>
    </source>
</reference>
<evidence type="ECO:0000313" key="3">
    <source>
        <dbReference type="Proteomes" id="UP000307164"/>
    </source>
</evidence>
<evidence type="ECO:0000313" key="2">
    <source>
        <dbReference type="EMBL" id="TMO70056.1"/>
    </source>
</evidence>
<reference evidence="3 4" key="2">
    <citation type="submission" date="2019-06" db="EMBL/GenBank/DDBJ databases">
        <title>Co-occurence of chitin degradation, pigmentation and bioactivity in marine Pseudoalteromonas.</title>
        <authorList>
            <person name="Sonnenschein E.C."/>
            <person name="Bech P.K."/>
        </authorList>
    </citation>
    <scope>NUCLEOTIDE SEQUENCE [LARGE SCALE GENOMIC DNA]</scope>
    <source>
        <strain evidence="4">S3790</strain>
        <strain evidence="2 3">S3895</strain>
    </source>
</reference>
<dbReference type="EMBL" id="PNBX01000107">
    <property type="protein sequence ID" value="TMO64194.1"/>
    <property type="molecule type" value="Genomic_DNA"/>
</dbReference>
<name>A0A5S3V1L1_9GAMM</name>
<dbReference type="Proteomes" id="UP000307164">
    <property type="component" value="Unassembled WGS sequence"/>
</dbReference>
<reference evidence="1 4" key="1">
    <citation type="submission" date="2018-01" db="EMBL/GenBank/DDBJ databases">
        <authorList>
            <person name="Paulsen S."/>
            <person name="Gram L.K."/>
        </authorList>
    </citation>
    <scope>NUCLEOTIDE SEQUENCE [LARGE SCALE GENOMIC DNA]</scope>
    <source>
        <strain evidence="1 4">S3790</strain>
        <strain evidence="2">S3895</strain>
    </source>
</reference>
<sequence>MDNISPRFAVAHAAQQTLMTIPFTLINTGQCHASSSEIVIDSMAVPATSNPLTHNKPLYNRAHYFSPTAQHSETVWIKFLDVSVPSGQPPVNITTFAGGHALNTWVKVSQCAVSGGERIALINPNNNTTQWFSTSNAQHIKAQIIMTTAFETDEFDVMPYVDIIGHIDDIVATFPKGVMGQINPNYIPDGSGQRFNLTQKARDKGPEFCAYKHGEQWHTATSAMALDTTQSSISSADILQPNSVALYFYDAIR</sequence>
<organism evidence="1 4">
    <name type="scientific">Pseudoalteromonas aurantia</name>
    <dbReference type="NCBI Taxonomy" id="43654"/>
    <lineage>
        <taxon>Bacteria</taxon>
        <taxon>Pseudomonadati</taxon>
        <taxon>Pseudomonadota</taxon>
        <taxon>Gammaproteobacteria</taxon>
        <taxon>Alteromonadales</taxon>
        <taxon>Pseudoalteromonadaceae</taxon>
        <taxon>Pseudoalteromonas</taxon>
    </lineage>
</organism>
<protein>
    <submittedName>
        <fullName evidence="1">Uncharacterized protein</fullName>
    </submittedName>
</protein>
<dbReference type="OrthoDB" id="6291673at2"/>
<dbReference type="EMBL" id="PNBW01000146">
    <property type="protein sequence ID" value="TMO70056.1"/>
    <property type="molecule type" value="Genomic_DNA"/>
</dbReference>
<dbReference type="Proteomes" id="UP000307217">
    <property type="component" value="Unassembled WGS sequence"/>
</dbReference>
<evidence type="ECO:0000313" key="1">
    <source>
        <dbReference type="EMBL" id="TMO64194.1"/>
    </source>
</evidence>
<keyword evidence="3" id="KW-1185">Reference proteome</keyword>
<dbReference type="AlphaFoldDB" id="A0A5S3V1L1"/>
<comment type="caution">
    <text evidence="1">The sequence shown here is derived from an EMBL/GenBank/DDBJ whole genome shotgun (WGS) entry which is preliminary data.</text>
</comment>
<proteinExistence type="predicted"/>
<accession>A0A5S3V1L1</accession>
<dbReference type="RefSeq" id="WP_138593335.1">
    <property type="nucleotide sequence ID" value="NZ_PNBW01000146.1"/>
</dbReference>